<dbReference type="PATRIC" id="fig|167539.5.peg.146"/>
<dbReference type="OrthoDB" id="9801773at2"/>
<evidence type="ECO:0000259" key="2">
    <source>
        <dbReference type="Pfam" id="PF01370"/>
    </source>
</evidence>
<organism evidence="4 5">
    <name type="scientific">Prochlorococcus marinus (strain SARG / CCMP1375 / SS120)</name>
    <dbReference type="NCBI Taxonomy" id="167539"/>
    <lineage>
        <taxon>Bacteria</taxon>
        <taxon>Bacillati</taxon>
        <taxon>Cyanobacteriota</taxon>
        <taxon>Cyanophyceae</taxon>
        <taxon>Synechococcales</taxon>
        <taxon>Prochlorococcaceae</taxon>
        <taxon>Prochlorococcus</taxon>
    </lineage>
</organism>
<dbReference type="PANTHER" id="PTHR11092">
    <property type="entry name" value="SUGAR NUCLEOTIDE EPIMERASE RELATED"/>
    <property type="match status" value="1"/>
</dbReference>
<dbReference type="InterPro" id="IPR001509">
    <property type="entry name" value="Epimerase_deHydtase"/>
</dbReference>
<reference evidence="4 5" key="1">
    <citation type="journal article" date="2003" name="Proc. Natl. Acad. Sci. U.S.A.">
        <title>Genome sequence of the cyanobacterium Prochlorococcus marinus SS120, a nearly minimal oxyphototrophic genome.</title>
        <authorList>
            <person name="Dufresne A."/>
            <person name="Salanoubat M."/>
            <person name="Partensky F."/>
            <person name="Artiguenave F."/>
            <person name="Axmann I.M."/>
            <person name="Barbe V."/>
            <person name="Duprat S."/>
            <person name="Galperin M.Y."/>
            <person name="Koonin E.V."/>
            <person name="Le Gall F."/>
            <person name="Makarova K.S."/>
            <person name="Ostrowski M."/>
            <person name="Oztas S."/>
            <person name="Robert C."/>
            <person name="Rogozin I.B."/>
            <person name="Scanlan D.J."/>
            <person name="Tandeau de Marsac N."/>
            <person name="Weissenbach J."/>
            <person name="Wincker P."/>
            <person name="Wolf Y.I."/>
            <person name="Hess W.R."/>
        </authorList>
    </citation>
    <scope>NUCLEOTIDE SEQUENCE [LARGE SCALE GENOMIC DNA]</scope>
    <source>
        <strain evidence="5">SARG / CCMP1375 / SS120</strain>
    </source>
</reference>
<comment type="similarity">
    <text evidence="1">Belongs to the NAD(P)-dependent epimerase/dehydratase family. SDR39U1 subfamily.</text>
</comment>
<dbReference type="Pfam" id="PF01370">
    <property type="entry name" value="Epimerase"/>
    <property type="match status" value="1"/>
</dbReference>
<feature type="domain" description="DUF1731" evidence="3">
    <location>
        <begin position="262"/>
        <end position="308"/>
    </location>
</feature>
<dbReference type="Pfam" id="PF08338">
    <property type="entry name" value="DUF1731"/>
    <property type="match status" value="1"/>
</dbReference>
<dbReference type="SUPFAM" id="SSF51735">
    <property type="entry name" value="NAD(P)-binding Rossmann-fold domains"/>
    <property type="match status" value="1"/>
</dbReference>
<dbReference type="AlphaFoldDB" id="Q7VE73"/>
<evidence type="ECO:0000256" key="1">
    <source>
        <dbReference type="ARBA" id="ARBA00009353"/>
    </source>
</evidence>
<dbReference type="EMBL" id="AE017126">
    <property type="protein sequence ID" value="AAP99186.1"/>
    <property type="molecule type" value="Genomic_DNA"/>
</dbReference>
<protein>
    <submittedName>
        <fullName evidence="4">Predicted nucleoside-diphosphate sugar epimerase</fullName>
    </submittedName>
</protein>
<evidence type="ECO:0000313" key="4">
    <source>
        <dbReference type="EMBL" id="AAP99186.1"/>
    </source>
</evidence>
<proteinExistence type="inferred from homology"/>
<dbReference type="InterPro" id="IPR013549">
    <property type="entry name" value="DUF1731"/>
</dbReference>
<dbReference type="EnsemblBacteria" id="AAP99186">
    <property type="protein sequence ID" value="AAP99186"/>
    <property type="gene ID" value="Pro_0140"/>
</dbReference>
<dbReference type="CDD" id="cd05242">
    <property type="entry name" value="SDR_a8"/>
    <property type="match status" value="1"/>
</dbReference>
<dbReference type="HOGENOM" id="CLU_047373_0_3_3"/>
<feature type="domain" description="NAD-dependent epimerase/dehydratase" evidence="2">
    <location>
        <begin position="4"/>
        <end position="226"/>
    </location>
</feature>
<dbReference type="PANTHER" id="PTHR11092:SF0">
    <property type="entry name" value="EPIMERASE FAMILY PROTEIN SDR39U1"/>
    <property type="match status" value="1"/>
</dbReference>
<evidence type="ECO:0000313" key="5">
    <source>
        <dbReference type="Proteomes" id="UP000001420"/>
    </source>
</evidence>
<dbReference type="eggNOG" id="COG1090">
    <property type="taxonomic scope" value="Bacteria"/>
</dbReference>
<dbReference type="RefSeq" id="WP_011124295.1">
    <property type="nucleotide sequence ID" value="NC_005042.1"/>
</dbReference>
<dbReference type="Gene3D" id="3.40.50.720">
    <property type="entry name" value="NAD(P)-binding Rossmann-like Domain"/>
    <property type="match status" value="1"/>
</dbReference>
<accession>Q7VE73</accession>
<name>Q7VE73_PROMA</name>
<gene>
    <name evidence="4" type="ordered locus">Pro_0140</name>
</gene>
<dbReference type="InterPro" id="IPR036291">
    <property type="entry name" value="NAD(P)-bd_dom_sf"/>
</dbReference>
<sequence length="312" mass="34376">MRLLLLGCTGFIGSELVPRLANSGHQLTVVSRKSKRNIQQKRNLNEVNYLNANPASAKSWQEDSPLMKALENSEGVINLVGEPIANKRWTPKHCKEIESSRLRTTEYLVKAISKLKKPLKVMLNSSAIGFYGTSQTDVFNENSPAGQDFLAKLCSQWEAIASTKPTRTRLVIIRTGIVLEKDGGALGKMLPIFRAGFGGPIGNGLQWMSWIHRTDLCQILENALTNNSWSGIFNGVSPNPVSMGQFTNLLGKTLNRPNLLPVPGPILKILLGDGAKVVLEGQQVVSNRLAQVNFKFRYPELTNALKAITHSY</sequence>
<dbReference type="STRING" id="167539.Pro_0140"/>
<dbReference type="Proteomes" id="UP000001420">
    <property type="component" value="Chromosome"/>
</dbReference>
<evidence type="ECO:0000259" key="3">
    <source>
        <dbReference type="Pfam" id="PF08338"/>
    </source>
</evidence>
<dbReference type="KEGG" id="pma:Pro_0140"/>
<dbReference type="NCBIfam" id="TIGR01777">
    <property type="entry name" value="yfcH"/>
    <property type="match status" value="1"/>
</dbReference>
<dbReference type="InterPro" id="IPR010099">
    <property type="entry name" value="SDR39U1"/>
</dbReference>
<keyword evidence="5" id="KW-1185">Reference proteome</keyword>